<keyword evidence="3" id="KW-0862">Zinc</keyword>
<evidence type="ECO:0000256" key="4">
    <source>
        <dbReference type="ARBA" id="ARBA00023015"/>
    </source>
</evidence>
<proteinExistence type="inferred from homology"/>
<dbReference type="InterPro" id="IPR002481">
    <property type="entry name" value="FUR"/>
</dbReference>
<dbReference type="Gene3D" id="3.30.1490.190">
    <property type="match status" value="1"/>
</dbReference>
<dbReference type="InterPro" id="IPR036390">
    <property type="entry name" value="WH_DNA-bd_sf"/>
</dbReference>
<name>A0ABW8AJR8_9ACTN</name>
<accession>A0ABW8AJR8</accession>
<evidence type="ECO:0000256" key="5">
    <source>
        <dbReference type="ARBA" id="ARBA00023125"/>
    </source>
</evidence>
<evidence type="ECO:0000313" key="7">
    <source>
        <dbReference type="EMBL" id="MFI7586605.1"/>
    </source>
</evidence>
<reference evidence="7 8" key="1">
    <citation type="submission" date="2024-10" db="EMBL/GenBank/DDBJ databases">
        <title>The Natural Products Discovery Center: Release of the First 8490 Sequenced Strains for Exploring Actinobacteria Biosynthetic Diversity.</title>
        <authorList>
            <person name="Kalkreuter E."/>
            <person name="Kautsar S.A."/>
            <person name="Yang D."/>
            <person name="Bader C.D."/>
            <person name="Teijaro C.N."/>
            <person name="Fluegel L."/>
            <person name="Davis C.M."/>
            <person name="Simpson J.R."/>
            <person name="Lauterbach L."/>
            <person name="Steele A.D."/>
            <person name="Gui C."/>
            <person name="Meng S."/>
            <person name="Li G."/>
            <person name="Viehrig K."/>
            <person name="Ye F."/>
            <person name="Su P."/>
            <person name="Kiefer A.F."/>
            <person name="Nichols A."/>
            <person name="Cepeda A.J."/>
            <person name="Yan W."/>
            <person name="Fan B."/>
            <person name="Jiang Y."/>
            <person name="Adhikari A."/>
            <person name="Zheng C.-J."/>
            <person name="Schuster L."/>
            <person name="Cowan T.M."/>
            <person name="Smanski M.J."/>
            <person name="Chevrette M.G."/>
            <person name="De Carvalho L.P.S."/>
            <person name="Shen B."/>
        </authorList>
    </citation>
    <scope>NUCLEOTIDE SEQUENCE [LARGE SCALE GENOMIC DNA]</scope>
    <source>
        <strain evidence="7 8">NPDC049639</strain>
    </source>
</reference>
<protein>
    <submittedName>
        <fullName evidence="7">Fur family transcriptional regulator</fullName>
    </submittedName>
</protein>
<dbReference type="EMBL" id="JBITLV010000001">
    <property type="protein sequence ID" value="MFI7586605.1"/>
    <property type="molecule type" value="Genomic_DNA"/>
</dbReference>
<dbReference type="Pfam" id="PF01475">
    <property type="entry name" value="FUR"/>
    <property type="match status" value="1"/>
</dbReference>
<keyword evidence="6" id="KW-0804">Transcription</keyword>
<evidence type="ECO:0000256" key="1">
    <source>
        <dbReference type="ARBA" id="ARBA00007957"/>
    </source>
</evidence>
<evidence type="ECO:0000256" key="3">
    <source>
        <dbReference type="ARBA" id="ARBA00022833"/>
    </source>
</evidence>
<dbReference type="RefSeq" id="WP_398276546.1">
    <property type="nucleotide sequence ID" value="NZ_JBITLV010000001.1"/>
</dbReference>
<keyword evidence="8" id="KW-1185">Reference proteome</keyword>
<dbReference type="InterPro" id="IPR036388">
    <property type="entry name" value="WH-like_DNA-bd_sf"/>
</dbReference>
<keyword evidence="2" id="KW-0678">Repressor</keyword>
<comment type="similarity">
    <text evidence="1">Belongs to the Fur family.</text>
</comment>
<dbReference type="Proteomes" id="UP001612915">
    <property type="component" value="Unassembled WGS sequence"/>
</dbReference>
<evidence type="ECO:0000313" key="8">
    <source>
        <dbReference type="Proteomes" id="UP001612915"/>
    </source>
</evidence>
<comment type="caution">
    <text evidence="7">The sequence shown here is derived from an EMBL/GenBank/DDBJ whole genome shotgun (WGS) entry which is preliminary data.</text>
</comment>
<evidence type="ECO:0000256" key="6">
    <source>
        <dbReference type="ARBA" id="ARBA00023163"/>
    </source>
</evidence>
<dbReference type="SUPFAM" id="SSF46785">
    <property type="entry name" value="Winged helix' DNA-binding domain"/>
    <property type="match status" value="1"/>
</dbReference>
<organism evidence="7 8">
    <name type="scientific">Spongisporangium articulatum</name>
    <dbReference type="NCBI Taxonomy" id="3362603"/>
    <lineage>
        <taxon>Bacteria</taxon>
        <taxon>Bacillati</taxon>
        <taxon>Actinomycetota</taxon>
        <taxon>Actinomycetes</taxon>
        <taxon>Kineosporiales</taxon>
        <taxon>Kineosporiaceae</taxon>
        <taxon>Spongisporangium</taxon>
    </lineage>
</organism>
<dbReference type="PANTHER" id="PTHR33202:SF7">
    <property type="entry name" value="FERRIC UPTAKE REGULATION PROTEIN"/>
    <property type="match status" value="1"/>
</dbReference>
<dbReference type="Gene3D" id="1.10.10.10">
    <property type="entry name" value="Winged helix-like DNA-binding domain superfamily/Winged helix DNA-binding domain"/>
    <property type="match status" value="1"/>
</dbReference>
<keyword evidence="4" id="KW-0805">Transcription regulation</keyword>
<keyword evidence="5" id="KW-0238">DNA-binding</keyword>
<gene>
    <name evidence="7" type="ORF">ACIB24_05970</name>
</gene>
<evidence type="ECO:0000256" key="2">
    <source>
        <dbReference type="ARBA" id="ARBA00022491"/>
    </source>
</evidence>
<sequence length="156" mass="17119">MSVSPESLDATLRARGMRATPQRRAVLCALDELGHATPEQLEEHLRAHPADDVPAANLSTVYRTLELLEELGLVSHTHLNHTAPTYQVAAHADHFHLVCRGCGRLTETDLEPARALAAAIEAEHGFTADLAHLSLHGWCADCREANRAAERLHHHD</sequence>
<dbReference type="InterPro" id="IPR043135">
    <property type="entry name" value="Fur_C"/>
</dbReference>
<dbReference type="PANTHER" id="PTHR33202">
    <property type="entry name" value="ZINC UPTAKE REGULATION PROTEIN"/>
    <property type="match status" value="1"/>
</dbReference>